<accession>A0AAV4P229</accession>
<dbReference type="Proteomes" id="UP001054945">
    <property type="component" value="Unassembled WGS sequence"/>
</dbReference>
<protein>
    <submittedName>
        <fullName evidence="1">Uncharacterized protein</fullName>
    </submittedName>
</protein>
<evidence type="ECO:0000313" key="2">
    <source>
        <dbReference type="Proteomes" id="UP001054945"/>
    </source>
</evidence>
<proteinExistence type="predicted"/>
<reference evidence="1 2" key="1">
    <citation type="submission" date="2021-06" db="EMBL/GenBank/DDBJ databases">
        <title>Caerostris extrusa draft genome.</title>
        <authorList>
            <person name="Kono N."/>
            <person name="Arakawa K."/>
        </authorList>
    </citation>
    <scope>NUCLEOTIDE SEQUENCE [LARGE SCALE GENOMIC DNA]</scope>
</reference>
<keyword evidence="2" id="KW-1185">Reference proteome</keyword>
<name>A0AAV4P229_CAEEX</name>
<comment type="caution">
    <text evidence="1">The sequence shown here is derived from an EMBL/GenBank/DDBJ whole genome shotgun (WGS) entry which is preliminary data.</text>
</comment>
<sequence>MLNRQREYLDSIKLAGPMSNHRGEYLDSIKLAGPMSNWNRTLESIEHKVTGGKKLEQKVLFDTTPDVLRTIRRQHSVASFLPCVCVPLHPFVCEIVPLPAKRCQRDMEQNVGEDRTYCDWLGKVGTKGTVRTPHLMSSEPFVDNSVWYLCSLPRQMAVLVFVFPAPFCVRNCSLSHQKVSKRYGESFGFCCDRRLSEAFNRKLENIEYTVTGGKKLEQKVLFDTTPDVLRTIRRQQSSWHLYSLPRQMEVLVFVFPAPFCVRNCSPSCQKRCQRDMEQNVGEHRTYRDWLEKVTLHHLKSLEPSSSTTVCGVYILFPDKWKLLHLCSLHPFVCEIVPLPAKKSKRYGESFGFCSDRRLSEAFCEQNVGEHGTYRDWRKKVGTIGTVRHHT</sequence>
<dbReference type="AlphaFoldDB" id="A0AAV4P229"/>
<evidence type="ECO:0000313" key="1">
    <source>
        <dbReference type="EMBL" id="GIX90063.1"/>
    </source>
</evidence>
<gene>
    <name evidence="1" type="ORF">CEXT_2531</name>
</gene>
<organism evidence="1 2">
    <name type="scientific">Caerostris extrusa</name>
    <name type="common">Bark spider</name>
    <name type="synonym">Caerostris bankana</name>
    <dbReference type="NCBI Taxonomy" id="172846"/>
    <lineage>
        <taxon>Eukaryota</taxon>
        <taxon>Metazoa</taxon>
        <taxon>Ecdysozoa</taxon>
        <taxon>Arthropoda</taxon>
        <taxon>Chelicerata</taxon>
        <taxon>Arachnida</taxon>
        <taxon>Araneae</taxon>
        <taxon>Araneomorphae</taxon>
        <taxon>Entelegynae</taxon>
        <taxon>Araneoidea</taxon>
        <taxon>Araneidae</taxon>
        <taxon>Caerostris</taxon>
    </lineage>
</organism>
<dbReference type="EMBL" id="BPLR01003909">
    <property type="protein sequence ID" value="GIX90063.1"/>
    <property type="molecule type" value="Genomic_DNA"/>
</dbReference>